<dbReference type="EMBL" id="CACSHJ010000088">
    <property type="protein sequence ID" value="CAA0377050.1"/>
    <property type="molecule type" value="Genomic_DNA"/>
</dbReference>
<feature type="domain" description="FKB95-like N-terminal Kelch" evidence="1">
    <location>
        <begin position="4"/>
        <end position="215"/>
    </location>
</feature>
<dbReference type="AlphaFoldDB" id="A0A5S9X798"/>
<dbReference type="PANTHER" id="PTHR24414:SF196">
    <property type="entry name" value="BNACNNG12250D PROTEIN"/>
    <property type="match status" value="1"/>
</dbReference>
<evidence type="ECO:0000313" key="2">
    <source>
        <dbReference type="EMBL" id="CAA0377050.1"/>
    </source>
</evidence>
<dbReference type="InterPro" id="IPR006652">
    <property type="entry name" value="Kelch_1"/>
</dbReference>
<dbReference type="SMART" id="SM00612">
    <property type="entry name" value="Kelch"/>
    <property type="match status" value="1"/>
</dbReference>
<gene>
    <name evidence="2" type="ORF">C24_LOCUS10897</name>
</gene>
<evidence type="ECO:0000259" key="1">
    <source>
        <dbReference type="Pfam" id="PF25210"/>
    </source>
</evidence>
<dbReference type="SUPFAM" id="SSF117281">
    <property type="entry name" value="Kelch motif"/>
    <property type="match status" value="1"/>
</dbReference>
<dbReference type="InterPro" id="IPR057499">
    <property type="entry name" value="Kelch_FKB95"/>
</dbReference>
<dbReference type="InterPro" id="IPR050354">
    <property type="entry name" value="F-box/kelch-repeat_ARATH"/>
</dbReference>
<proteinExistence type="predicted"/>
<protein>
    <recommendedName>
        <fullName evidence="1">FKB95-like N-terminal Kelch domain-containing protein</fullName>
    </recommendedName>
</protein>
<name>A0A5S9X798_ARATH</name>
<dbReference type="Gene3D" id="2.120.10.80">
    <property type="entry name" value="Kelch-type beta propeller"/>
    <property type="match status" value="1"/>
</dbReference>
<organism evidence="2 3">
    <name type="scientific">Arabidopsis thaliana</name>
    <name type="common">Mouse-ear cress</name>
    <dbReference type="NCBI Taxonomy" id="3702"/>
    <lineage>
        <taxon>Eukaryota</taxon>
        <taxon>Viridiplantae</taxon>
        <taxon>Streptophyta</taxon>
        <taxon>Embryophyta</taxon>
        <taxon>Tracheophyta</taxon>
        <taxon>Spermatophyta</taxon>
        <taxon>Magnoliopsida</taxon>
        <taxon>eudicotyledons</taxon>
        <taxon>Gunneridae</taxon>
        <taxon>Pentapetalae</taxon>
        <taxon>rosids</taxon>
        <taxon>malvids</taxon>
        <taxon>Brassicales</taxon>
        <taxon>Brassicaceae</taxon>
        <taxon>Camelineae</taxon>
        <taxon>Arabidopsis</taxon>
    </lineage>
</organism>
<dbReference type="InterPro" id="IPR015915">
    <property type="entry name" value="Kelch-typ_b-propeller"/>
</dbReference>
<sequence length="218" mass="24481">MLGGFDAKGKSSRRAYVLDCKSHQWRRLPKMLIARKGAAANVIDGKIYVYVGFSSVYNNGVNGGEIYDPKTQTWEPFPQGEEDFSNKEGVTRCDFIVGELFFHDCGILISGKAYDNLLMDKLNLCPNVCMVLIDCKDFQATVSNGKLKLLCSDDSRPWAWSTKVGGLEGLSCNYLVSVANPGGERRVTVWWKTYTKECKTEIWCAQISFEIRMMGKLV</sequence>
<reference evidence="2 3" key="1">
    <citation type="submission" date="2019-12" db="EMBL/GenBank/DDBJ databases">
        <authorList>
            <person name="Jiao W.-B."/>
            <person name="Schneeberger K."/>
        </authorList>
    </citation>
    <scope>NUCLEOTIDE SEQUENCE [LARGE SCALE GENOMIC DNA]</scope>
    <source>
        <strain evidence="3">cv. C24</strain>
    </source>
</reference>
<dbReference type="PANTHER" id="PTHR24414">
    <property type="entry name" value="F-BOX/KELCH-REPEAT PROTEIN SKIP4"/>
    <property type="match status" value="1"/>
</dbReference>
<dbReference type="ExpressionAtlas" id="A0A5S9X798">
    <property type="expression patterns" value="baseline and differential"/>
</dbReference>
<dbReference type="OrthoDB" id="10268483at2759"/>
<dbReference type="Pfam" id="PF25210">
    <property type="entry name" value="Kelch_FKB95"/>
    <property type="match status" value="1"/>
</dbReference>
<accession>A0A5S9X798</accession>
<dbReference type="Proteomes" id="UP000434276">
    <property type="component" value="Unassembled WGS sequence"/>
</dbReference>
<evidence type="ECO:0000313" key="3">
    <source>
        <dbReference type="Proteomes" id="UP000434276"/>
    </source>
</evidence>